<dbReference type="AlphaFoldDB" id="A0A0H3BWW8"/>
<dbReference type="SUPFAM" id="SSF56349">
    <property type="entry name" value="DNA breaking-rejoining enzymes"/>
    <property type="match status" value="1"/>
</dbReference>
<keyword evidence="2 4" id="KW-0238">DNA-binding</keyword>
<name>A0A0H3BWW8_STRPZ</name>
<keyword evidence="3" id="KW-0233">DNA recombination</keyword>
<accession>A0A0H3BWW8</accession>
<gene>
    <name evidence="7" type="ordered locus">Spy49_0746c</name>
</gene>
<dbReference type="KEGG" id="soz:Spy49_0746c"/>
<dbReference type="InterPro" id="IPR011010">
    <property type="entry name" value="DNA_brk_join_enz"/>
</dbReference>
<feature type="domain" description="Core-binding (CB)" evidence="6">
    <location>
        <begin position="63"/>
        <end position="142"/>
    </location>
</feature>
<evidence type="ECO:0000259" key="6">
    <source>
        <dbReference type="PROSITE" id="PS51900"/>
    </source>
</evidence>
<proteinExistence type="inferred from homology"/>
<dbReference type="GO" id="GO:0015074">
    <property type="term" value="P:DNA integration"/>
    <property type="evidence" value="ECO:0007669"/>
    <property type="project" value="InterPro"/>
</dbReference>
<evidence type="ECO:0000313" key="7">
    <source>
        <dbReference type="EMBL" id="ACI61060.1"/>
    </source>
</evidence>
<dbReference type="InterPro" id="IPR050090">
    <property type="entry name" value="Tyrosine_recombinase_XerCD"/>
</dbReference>
<dbReference type="Proteomes" id="UP000001039">
    <property type="component" value="Chromosome"/>
</dbReference>
<comment type="similarity">
    <text evidence="1">Belongs to the 'phage' integrase family.</text>
</comment>
<organism evidence="7 8">
    <name type="scientific">Streptococcus pyogenes serotype M49 (strain NZ131)</name>
    <dbReference type="NCBI Taxonomy" id="471876"/>
    <lineage>
        <taxon>Bacteria</taxon>
        <taxon>Bacillati</taxon>
        <taxon>Bacillota</taxon>
        <taxon>Bacilli</taxon>
        <taxon>Lactobacillales</taxon>
        <taxon>Streptococcaceae</taxon>
        <taxon>Streptococcus</taxon>
    </lineage>
</organism>
<dbReference type="InterPro" id="IPR013762">
    <property type="entry name" value="Integrase-like_cat_sf"/>
</dbReference>
<dbReference type="PROSITE" id="PS51898">
    <property type="entry name" value="TYR_RECOMBINASE"/>
    <property type="match status" value="1"/>
</dbReference>
<feature type="domain" description="Tyr recombinase" evidence="5">
    <location>
        <begin position="170"/>
        <end position="374"/>
    </location>
</feature>
<dbReference type="PROSITE" id="PS51900">
    <property type="entry name" value="CB"/>
    <property type="match status" value="1"/>
</dbReference>
<evidence type="ECO:0000256" key="4">
    <source>
        <dbReference type="PROSITE-ProRule" id="PRU01248"/>
    </source>
</evidence>
<dbReference type="CDD" id="cd01189">
    <property type="entry name" value="INT_ICEBs1_C_like"/>
    <property type="match status" value="1"/>
</dbReference>
<evidence type="ECO:0000256" key="2">
    <source>
        <dbReference type="ARBA" id="ARBA00023125"/>
    </source>
</evidence>
<evidence type="ECO:0000313" key="8">
    <source>
        <dbReference type="Proteomes" id="UP000001039"/>
    </source>
</evidence>
<sequence>MWSEKHKSGKVNFVERYKHPYTGKWCRASVLMEKDTPRIPKEAQKYLDEKISKILTSLTTTDAYLLDVMNEWWEHHQKSLKSTSVRSLDFRIRELRNLIDPEVMIAKITTKYLQSIIDKIPGSYDKRKRARQLLKQTFDYAIALEYVSINPVISTQLAKPVKTIKDFEDVAQKFLEKDELKRLLDEMYRRKGSIKMAYLAEFMSLNGCRIGEALAIQPDNIKNDIIEIHGTLDYTSNGYRNAIKTTPKTNSSWRETLITKREKEIIQDILKINALEKNTNPNYKDMGYIFISRNGVPIQDNALNTSIRAANKRLEKPIQKELTSHIFRHTLVSRLAENKVPLKTIMDRVGHADSKTTQQIYTHVTKSMKNEVVDILNRL</sequence>
<dbReference type="InterPro" id="IPR044068">
    <property type="entry name" value="CB"/>
</dbReference>
<evidence type="ECO:0000256" key="3">
    <source>
        <dbReference type="ARBA" id="ARBA00023172"/>
    </source>
</evidence>
<dbReference type="GO" id="GO:0003677">
    <property type="term" value="F:DNA binding"/>
    <property type="evidence" value="ECO:0007669"/>
    <property type="project" value="UniProtKB-UniRule"/>
</dbReference>
<reference evidence="7 8" key="1">
    <citation type="journal article" date="2008" name="J. Bacteriol.">
        <title>Genome sequence of a nephritogenic and highly transformable M49 strain of Streptococcus pyogenes.</title>
        <authorList>
            <person name="McShan W.M."/>
            <person name="Ferretti J.J."/>
            <person name="Karasawa T."/>
            <person name="Suvorov A.N."/>
            <person name="Lin S."/>
            <person name="Qin B."/>
            <person name="Jia H."/>
            <person name="Kenton S."/>
            <person name="Najar F."/>
            <person name="Wu H."/>
            <person name="Scott J."/>
            <person name="Roe B.A."/>
            <person name="Savic D.J."/>
        </authorList>
    </citation>
    <scope>NUCLEOTIDE SEQUENCE [LARGE SCALE GENOMIC DNA]</scope>
    <source>
        <strain evidence="7 8">NZ131</strain>
    </source>
</reference>
<dbReference type="Pfam" id="PF00589">
    <property type="entry name" value="Phage_integrase"/>
    <property type="match status" value="1"/>
</dbReference>
<dbReference type="PANTHER" id="PTHR30349">
    <property type="entry name" value="PHAGE INTEGRASE-RELATED"/>
    <property type="match status" value="1"/>
</dbReference>
<dbReference type="EMBL" id="CP000829">
    <property type="protein sequence ID" value="ACI61060.1"/>
    <property type="molecule type" value="Genomic_DNA"/>
</dbReference>
<dbReference type="Gene3D" id="1.10.443.10">
    <property type="entry name" value="Intergrase catalytic core"/>
    <property type="match status" value="1"/>
</dbReference>
<dbReference type="PANTHER" id="PTHR30349:SF64">
    <property type="entry name" value="PROPHAGE INTEGRASE INTD-RELATED"/>
    <property type="match status" value="1"/>
</dbReference>
<evidence type="ECO:0000256" key="1">
    <source>
        <dbReference type="ARBA" id="ARBA00008857"/>
    </source>
</evidence>
<protein>
    <submittedName>
        <fullName evidence="7">Prophage ps2 probable integrase</fullName>
    </submittedName>
</protein>
<dbReference type="InterPro" id="IPR002104">
    <property type="entry name" value="Integrase_catalytic"/>
</dbReference>
<dbReference type="Gene3D" id="1.10.150.130">
    <property type="match status" value="1"/>
</dbReference>
<evidence type="ECO:0000259" key="5">
    <source>
        <dbReference type="PROSITE" id="PS51898"/>
    </source>
</evidence>
<dbReference type="InterPro" id="IPR010998">
    <property type="entry name" value="Integrase_recombinase_N"/>
</dbReference>
<dbReference type="GO" id="GO:0006310">
    <property type="term" value="P:DNA recombination"/>
    <property type="evidence" value="ECO:0007669"/>
    <property type="project" value="UniProtKB-KW"/>
</dbReference>
<dbReference type="HOGENOM" id="CLU_027562_17_6_9"/>